<dbReference type="InterPro" id="IPR050742">
    <property type="entry name" value="Helicase_Restrict-Modif_Enz"/>
</dbReference>
<dbReference type="InterPro" id="IPR027417">
    <property type="entry name" value="P-loop_NTPase"/>
</dbReference>
<sequence>MTPVFRKERPYQREAIDAIKATLAAKDSCVAVIPTGGGKTVVIGKTIREWEFGNCLVLAHTTEIVNQTAEKVGDEIGVPPHVEMGVRGADLGGLWQGDMTVVASVQSMVSNRRLEKYRNYPFGLIVVDECHHATSPSYRKVIDYFRGRNPHLKVLGVTATPNRTDSTALGLVFEDVAYSRDIAFMTSEGWLVPFEQLTVTVDSLDLDTIKVKKARGHEADFTREELEQRLVEERVLHEMATPILQETGGRPTIVFTAGVEHAHALARILNARRPGCAAAVDGKTDPAERTQIVRQFSAGNLQYVCNFGVFTEGFDAPATACVVMARPTKSVSLYTQCVGRGLRPLPGTVDGYATAFDRQAAIATSAKHNCLVLDFVGASRNGVVDCYDVLGGNYDVEVRALAGEAARQGDRCKVTVEDLELAKAVLALRRKRQQESQLLVDSTYRVDRVEDGDGAGSGLSTPVRRGGASDAQVSLLVKLGVRREVAIGYTPAQAGAVIDSVGQSRCTSGQRAILVRHGVDPTGVGVARAGRIIDRIAANNWRVPSGGINLE</sequence>
<gene>
    <name evidence="3" type="ORF">PX52LOC_06991</name>
</gene>
<dbReference type="Gene3D" id="3.40.50.300">
    <property type="entry name" value="P-loop containing nucleotide triphosphate hydrolases"/>
    <property type="match status" value="2"/>
</dbReference>
<name>A0A5C1AKK4_9BACT</name>
<keyword evidence="3" id="KW-0347">Helicase</keyword>
<dbReference type="PANTHER" id="PTHR47396">
    <property type="entry name" value="TYPE I RESTRICTION ENZYME ECOKI R PROTEIN"/>
    <property type="match status" value="1"/>
</dbReference>
<keyword evidence="3" id="KW-0067">ATP-binding</keyword>
<keyword evidence="3" id="KW-0547">Nucleotide-binding</keyword>
<dbReference type="PANTHER" id="PTHR47396:SF1">
    <property type="entry name" value="ATP-DEPENDENT HELICASE IRC3-RELATED"/>
    <property type="match status" value="1"/>
</dbReference>
<dbReference type="SMART" id="SM00487">
    <property type="entry name" value="DEXDc"/>
    <property type="match status" value="1"/>
</dbReference>
<dbReference type="OrthoDB" id="9802848at2"/>
<dbReference type="KEGG" id="lrs:PX52LOC_06991"/>
<protein>
    <submittedName>
        <fullName evidence="3">ATP-dependent helicase</fullName>
    </submittedName>
</protein>
<accession>A0A5C1AKK4</accession>
<organism evidence="3 4">
    <name type="scientific">Limnoglobus roseus</name>
    <dbReference type="NCBI Taxonomy" id="2598579"/>
    <lineage>
        <taxon>Bacteria</taxon>
        <taxon>Pseudomonadati</taxon>
        <taxon>Planctomycetota</taxon>
        <taxon>Planctomycetia</taxon>
        <taxon>Gemmatales</taxon>
        <taxon>Gemmataceae</taxon>
        <taxon>Limnoglobus</taxon>
    </lineage>
</organism>
<reference evidence="4" key="1">
    <citation type="submission" date="2019-08" db="EMBL/GenBank/DDBJ databases">
        <title>Limnoglobus roseus gen. nov., sp. nov., a novel freshwater planctomycete with a giant genome from the family Gemmataceae.</title>
        <authorList>
            <person name="Kulichevskaya I.S."/>
            <person name="Naumoff D.G."/>
            <person name="Miroshnikov K."/>
            <person name="Ivanova A."/>
            <person name="Philippov D.A."/>
            <person name="Hakobyan A."/>
            <person name="Rijpstra I.C."/>
            <person name="Sinninghe Damste J.S."/>
            <person name="Liesack W."/>
            <person name="Dedysh S.N."/>
        </authorList>
    </citation>
    <scope>NUCLEOTIDE SEQUENCE [LARGE SCALE GENOMIC DNA]</scope>
    <source>
        <strain evidence="4">PX52</strain>
    </source>
</reference>
<dbReference type="GO" id="GO:0005524">
    <property type="term" value="F:ATP binding"/>
    <property type="evidence" value="ECO:0007669"/>
    <property type="project" value="InterPro"/>
</dbReference>
<evidence type="ECO:0000313" key="3">
    <source>
        <dbReference type="EMBL" id="QEL19909.1"/>
    </source>
</evidence>
<dbReference type="Proteomes" id="UP000324974">
    <property type="component" value="Chromosome"/>
</dbReference>
<dbReference type="AlphaFoldDB" id="A0A5C1AKK4"/>
<evidence type="ECO:0000313" key="4">
    <source>
        <dbReference type="Proteomes" id="UP000324974"/>
    </source>
</evidence>
<dbReference type="InterPro" id="IPR001650">
    <property type="entry name" value="Helicase_C-like"/>
</dbReference>
<dbReference type="EMBL" id="CP042425">
    <property type="protein sequence ID" value="QEL19909.1"/>
    <property type="molecule type" value="Genomic_DNA"/>
</dbReference>
<dbReference type="GO" id="GO:0005829">
    <property type="term" value="C:cytosol"/>
    <property type="evidence" value="ECO:0007669"/>
    <property type="project" value="TreeGrafter"/>
</dbReference>
<dbReference type="GO" id="GO:0003677">
    <property type="term" value="F:DNA binding"/>
    <property type="evidence" value="ECO:0007669"/>
    <property type="project" value="InterPro"/>
</dbReference>
<feature type="domain" description="Helicase ATP-binding" evidence="1">
    <location>
        <begin position="20"/>
        <end position="179"/>
    </location>
</feature>
<dbReference type="GO" id="GO:0004386">
    <property type="term" value="F:helicase activity"/>
    <property type="evidence" value="ECO:0007669"/>
    <property type="project" value="UniProtKB-KW"/>
</dbReference>
<keyword evidence="4" id="KW-1185">Reference proteome</keyword>
<dbReference type="RefSeq" id="WP_149114250.1">
    <property type="nucleotide sequence ID" value="NZ_CP042425.1"/>
</dbReference>
<dbReference type="Pfam" id="PF04851">
    <property type="entry name" value="ResIII"/>
    <property type="match status" value="1"/>
</dbReference>
<dbReference type="PROSITE" id="PS51194">
    <property type="entry name" value="HELICASE_CTER"/>
    <property type="match status" value="1"/>
</dbReference>
<dbReference type="SUPFAM" id="SSF52540">
    <property type="entry name" value="P-loop containing nucleoside triphosphate hydrolases"/>
    <property type="match status" value="1"/>
</dbReference>
<dbReference type="SMART" id="SM00490">
    <property type="entry name" value="HELICc"/>
    <property type="match status" value="1"/>
</dbReference>
<feature type="domain" description="Helicase C-terminal" evidence="2">
    <location>
        <begin position="225"/>
        <end position="379"/>
    </location>
</feature>
<keyword evidence="3" id="KW-0378">Hydrolase</keyword>
<dbReference type="InterPro" id="IPR006935">
    <property type="entry name" value="Helicase/UvrB_N"/>
</dbReference>
<dbReference type="PROSITE" id="PS51192">
    <property type="entry name" value="HELICASE_ATP_BIND_1"/>
    <property type="match status" value="1"/>
</dbReference>
<proteinExistence type="predicted"/>
<dbReference type="InterPro" id="IPR014001">
    <property type="entry name" value="Helicase_ATP-bd"/>
</dbReference>
<dbReference type="GO" id="GO:0016787">
    <property type="term" value="F:hydrolase activity"/>
    <property type="evidence" value="ECO:0007669"/>
    <property type="project" value="InterPro"/>
</dbReference>
<evidence type="ECO:0000259" key="1">
    <source>
        <dbReference type="PROSITE" id="PS51192"/>
    </source>
</evidence>
<dbReference type="Pfam" id="PF00271">
    <property type="entry name" value="Helicase_C"/>
    <property type="match status" value="1"/>
</dbReference>
<evidence type="ECO:0000259" key="2">
    <source>
        <dbReference type="PROSITE" id="PS51194"/>
    </source>
</evidence>